<accession>A0A3T0KNR4</accession>
<evidence type="ECO:0000313" key="1">
    <source>
        <dbReference type="EMBL" id="AZV41904.1"/>
    </source>
</evidence>
<dbReference type="EMBL" id="CP026095">
    <property type="protein sequence ID" value="AZV41904.1"/>
    <property type="molecule type" value="Genomic_DNA"/>
</dbReference>
<dbReference type="AlphaFoldDB" id="A0A3T0KNR4"/>
<dbReference type="KEGG" id="pasa:BAOM_1294"/>
<evidence type="ECO:0000313" key="2">
    <source>
        <dbReference type="Proteomes" id="UP000283095"/>
    </source>
</evidence>
<proteinExistence type="predicted"/>
<gene>
    <name evidence="1" type="ORF">BAOM_1294</name>
</gene>
<dbReference type="Proteomes" id="UP000283095">
    <property type="component" value="Chromosome"/>
</dbReference>
<protein>
    <submittedName>
        <fullName evidence="1">Uncharacterized protein</fullName>
    </submittedName>
</protein>
<name>A0A3T0KNR4_9BACI</name>
<sequence>MPYLLAYQVLSFDKGFCFMCKQLWQNKPLIVTNLHEQRNVLCMERMLIM</sequence>
<organism evidence="1 2">
    <name type="scientific">Peribacillus asahii</name>
    <dbReference type="NCBI Taxonomy" id="228899"/>
    <lineage>
        <taxon>Bacteria</taxon>
        <taxon>Bacillati</taxon>
        <taxon>Bacillota</taxon>
        <taxon>Bacilli</taxon>
        <taxon>Bacillales</taxon>
        <taxon>Bacillaceae</taxon>
        <taxon>Peribacillus</taxon>
    </lineage>
</organism>
<reference evidence="1 2" key="1">
    <citation type="submission" date="2018-01" db="EMBL/GenBank/DDBJ databases">
        <title>Bacillus asahii Genome sequencing and assembly.</title>
        <authorList>
            <person name="Jiang H."/>
            <person name="Feng Y."/>
            <person name="Zhao F."/>
            <person name="Lin X."/>
        </authorList>
    </citation>
    <scope>NUCLEOTIDE SEQUENCE [LARGE SCALE GENOMIC DNA]</scope>
    <source>
        <strain evidence="1 2">OM18</strain>
    </source>
</reference>